<keyword evidence="3" id="KW-0687">Ribonucleoprotein</keyword>
<proteinExistence type="inferred from homology"/>
<dbReference type="PRINTS" id="PR01034">
    <property type="entry name" value="RIBOSOMALS12"/>
</dbReference>
<dbReference type="NCBIfam" id="TIGR00981">
    <property type="entry name" value="rpsL_bact"/>
    <property type="match status" value="1"/>
</dbReference>
<dbReference type="Gene3D" id="2.40.50.140">
    <property type="entry name" value="Nucleic acid-binding proteins"/>
    <property type="match status" value="1"/>
</dbReference>
<dbReference type="InterPro" id="IPR005679">
    <property type="entry name" value="Ribosomal_uS12_bac"/>
</dbReference>
<evidence type="ECO:0000313" key="6">
    <source>
        <dbReference type="Proteomes" id="UP001152795"/>
    </source>
</evidence>
<dbReference type="GO" id="GO:0015935">
    <property type="term" value="C:small ribosomal subunit"/>
    <property type="evidence" value="ECO:0007669"/>
    <property type="project" value="InterPro"/>
</dbReference>
<dbReference type="SUPFAM" id="SSF50249">
    <property type="entry name" value="Nucleic acid-binding proteins"/>
    <property type="match status" value="1"/>
</dbReference>
<dbReference type="Pfam" id="PF00164">
    <property type="entry name" value="Ribosom_S12_S23"/>
    <property type="match status" value="1"/>
</dbReference>
<name>A0A6S7KA84_PARCT</name>
<dbReference type="OrthoDB" id="361013at2759"/>
<protein>
    <recommendedName>
        <fullName evidence="4">Small ribosomal subunit protein uS12m</fullName>
    </recommendedName>
</protein>
<evidence type="ECO:0000313" key="5">
    <source>
        <dbReference type="EMBL" id="CAB4017368.1"/>
    </source>
</evidence>
<evidence type="ECO:0000256" key="3">
    <source>
        <dbReference type="ARBA" id="ARBA00023274"/>
    </source>
</evidence>
<dbReference type="PROSITE" id="PS00055">
    <property type="entry name" value="RIBOSOMAL_S12"/>
    <property type="match status" value="1"/>
</dbReference>
<evidence type="ECO:0000256" key="2">
    <source>
        <dbReference type="ARBA" id="ARBA00022980"/>
    </source>
</evidence>
<dbReference type="InterPro" id="IPR012340">
    <property type="entry name" value="NA-bd_OB-fold"/>
</dbReference>
<dbReference type="GO" id="GO:0003735">
    <property type="term" value="F:structural constituent of ribosome"/>
    <property type="evidence" value="ECO:0007669"/>
    <property type="project" value="InterPro"/>
</dbReference>
<evidence type="ECO:0000256" key="4">
    <source>
        <dbReference type="ARBA" id="ARBA00035248"/>
    </source>
</evidence>
<keyword evidence="2" id="KW-0689">Ribosomal protein</keyword>
<dbReference type="PANTHER" id="PTHR11652">
    <property type="entry name" value="30S RIBOSOMAL PROTEIN S12 FAMILY MEMBER"/>
    <property type="match status" value="1"/>
</dbReference>
<reference evidence="5" key="1">
    <citation type="submission" date="2020-04" db="EMBL/GenBank/DDBJ databases">
        <authorList>
            <person name="Alioto T."/>
            <person name="Alioto T."/>
            <person name="Gomez Garrido J."/>
        </authorList>
    </citation>
    <scope>NUCLEOTIDE SEQUENCE</scope>
    <source>
        <strain evidence="5">A484AB</strain>
    </source>
</reference>
<organism evidence="5 6">
    <name type="scientific">Paramuricea clavata</name>
    <name type="common">Red gorgonian</name>
    <name type="synonym">Violescent sea-whip</name>
    <dbReference type="NCBI Taxonomy" id="317549"/>
    <lineage>
        <taxon>Eukaryota</taxon>
        <taxon>Metazoa</taxon>
        <taxon>Cnidaria</taxon>
        <taxon>Anthozoa</taxon>
        <taxon>Octocorallia</taxon>
        <taxon>Malacalcyonacea</taxon>
        <taxon>Plexauridae</taxon>
        <taxon>Paramuricea</taxon>
    </lineage>
</organism>
<dbReference type="AlphaFoldDB" id="A0A6S7KA84"/>
<dbReference type="Proteomes" id="UP001152795">
    <property type="component" value="Unassembled WGS sequence"/>
</dbReference>
<evidence type="ECO:0000256" key="1">
    <source>
        <dbReference type="ARBA" id="ARBA00005657"/>
    </source>
</evidence>
<dbReference type="GO" id="GO:0006412">
    <property type="term" value="P:translation"/>
    <property type="evidence" value="ECO:0007669"/>
    <property type="project" value="InterPro"/>
</dbReference>
<sequence length="288" mass="32943">MAACWRKLFKISPQILRVSCTFSSIFQPKNILVENYRSFSSTVRNTANNSLCRIQSRLPYRNYDNISFTSKHQAIKQLSYHTISPKYAVKPTLLLQTPAKTSVRTLPTLNQIQRGKRKTKKRKQKSMVAKVSHILKGPQRKGVCVKVFIRKPKKPNSANRKCALLRLNNGQTIIAYIPGEKASLQEHGVVLFEGGRVQDCPGVRKHVTRQKFPRGKGFFTALLMKWQMFKTVRINTLAENPMSLIVNEKYDIEISQNIAAVQQELRLSYEDADWTIVNVTIWNHVTGA</sequence>
<accession>A0A6S7KA84</accession>
<comment type="similarity">
    <text evidence="1">Belongs to the universal ribosomal protein uS12 family.</text>
</comment>
<gene>
    <name evidence="5" type="ORF">PACLA_8A024275</name>
</gene>
<dbReference type="CDD" id="cd03368">
    <property type="entry name" value="Ribosomal_S12"/>
    <property type="match status" value="1"/>
</dbReference>
<dbReference type="InterPro" id="IPR006032">
    <property type="entry name" value="Ribosomal_uS12"/>
</dbReference>
<comment type="caution">
    <text evidence="5">The sequence shown here is derived from an EMBL/GenBank/DDBJ whole genome shotgun (WGS) entry which is preliminary data.</text>
</comment>
<dbReference type="EMBL" id="CACRXK020009518">
    <property type="protein sequence ID" value="CAB4017368.1"/>
    <property type="molecule type" value="Genomic_DNA"/>
</dbReference>
<keyword evidence="6" id="KW-1185">Reference proteome</keyword>